<dbReference type="AlphaFoldDB" id="A0A1C3NT72"/>
<reference evidence="2" key="1">
    <citation type="submission" date="2016-02" db="EMBL/GenBank/DDBJ databases">
        <authorList>
            <person name="Wibberg D."/>
        </authorList>
    </citation>
    <scope>NUCLEOTIDE SEQUENCE [LARGE SCALE GENOMIC DNA]</scope>
</reference>
<dbReference type="Proteomes" id="UP000199013">
    <property type="component" value="Unassembled WGS sequence"/>
</dbReference>
<proteinExistence type="predicted"/>
<sequence length="48" mass="5522">MPSDVTETLGEADLRKILLADVYRHYGRHLTNTAPEPCRRVKQPSTRE</sequence>
<dbReference type="EMBL" id="FLUV01000077">
    <property type="protein sequence ID" value="SBW17364.1"/>
    <property type="molecule type" value="Genomic_DNA"/>
</dbReference>
<evidence type="ECO:0000313" key="2">
    <source>
        <dbReference type="Proteomes" id="UP000199013"/>
    </source>
</evidence>
<organism evidence="1 2">
    <name type="scientific">Candidatus Protofrankia californiensis</name>
    <dbReference type="NCBI Taxonomy" id="1839754"/>
    <lineage>
        <taxon>Bacteria</taxon>
        <taxon>Bacillati</taxon>
        <taxon>Actinomycetota</taxon>
        <taxon>Actinomycetes</taxon>
        <taxon>Frankiales</taxon>
        <taxon>Frankiaceae</taxon>
        <taxon>Protofrankia</taxon>
    </lineage>
</organism>
<accession>A0A1C3NT72</accession>
<gene>
    <name evidence="1" type="ORF">FDG2_0184</name>
</gene>
<keyword evidence="2" id="KW-1185">Reference proteome</keyword>
<protein>
    <submittedName>
        <fullName evidence="1">Uncharacterized protein</fullName>
    </submittedName>
</protein>
<name>A0A1C3NT72_9ACTN</name>
<evidence type="ECO:0000313" key="1">
    <source>
        <dbReference type="EMBL" id="SBW17364.1"/>
    </source>
</evidence>